<dbReference type="Gene3D" id="3.30.740.10">
    <property type="entry name" value="Protein Inhibitor Of Neuronal Nitric Oxide Synthase"/>
    <property type="match status" value="1"/>
</dbReference>
<reference evidence="3" key="1">
    <citation type="submission" date="2022-11" db="UniProtKB">
        <authorList>
            <consortium name="WormBaseParasite"/>
        </authorList>
    </citation>
    <scope>IDENTIFICATION</scope>
</reference>
<organism evidence="2 3">
    <name type="scientific">Ditylenchus dipsaci</name>
    <dbReference type="NCBI Taxonomy" id="166011"/>
    <lineage>
        <taxon>Eukaryota</taxon>
        <taxon>Metazoa</taxon>
        <taxon>Ecdysozoa</taxon>
        <taxon>Nematoda</taxon>
        <taxon>Chromadorea</taxon>
        <taxon>Rhabditida</taxon>
        <taxon>Tylenchina</taxon>
        <taxon>Tylenchomorpha</taxon>
        <taxon>Sphaerularioidea</taxon>
        <taxon>Anguinidae</taxon>
        <taxon>Anguininae</taxon>
        <taxon>Ditylenchus</taxon>
    </lineage>
</organism>
<evidence type="ECO:0000313" key="2">
    <source>
        <dbReference type="Proteomes" id="UP000887574"/>
    </source>
</evidence>
<proteinExistence type="predicted"/>
<name>A0A915DWE4_9BILA</name>
<dbReference type="GO" id="GO:0030286">
    <property type="term" value="C:dynein complex"/>
    <property type="evidence" value="ECO:0007669"/>
    <property type="project" value="InterPro"/>
</dbReference>
<evidence type="ECO:0000313" key="3">
    <source>
        <dbReference type="WBParaSite" id="jg24378"/>
    </source>
</evidence>
<protein>
    <submittedName>
        <fullName evidence="3">BED-type domain-containing protein</fullName>
    </submittedName>
</protein>
<keyword evidence="2" id="KW-1185">Reference proteome</keyword>
<evidence type="ECO:0000256" key="1">
    <source>
        <dbReference type="SAM" id="MobiDB-lite"/>
    </source>
</evidence>
<dbReference type="SUPFAM" id="SSF54648">
    <property type="entry name" value="DLC"/>
    <property type="match status" value="1"/>
</dbReference>
<feature type="region of interest" description="Disordered" evidence="1">
    <location>
        <begin position="70"/>
        <end position="91"/>
    </location>
</feature>
<dbReference type="WBParaSite" id="jg24378">
    <property type="protein sequence ID" value="jg24378"/>
    <property type="gene ID" value="jg24378"/>
</dbReference>
<dbReference type="GO" id="GO:0007017">
    <property type="term" value="P:microtubule-based process"/>
    <property type="evidence" value="ECO:0007669"/>
    <property type="project" value="InterPro"/>
</dbReference>
<dbReference type="AlphaFoldDB" id="A0A915DWE4"/>
<dbReference type="InterPro" id="IPR037177">
    <property type="entry name" value="DLC_sf"/>
</dbReference>
<accession>A0A915DWE4</accession>
<sequence length="231" mass="26506">MSSTAESSPLSQSSVESKARVVSRRGQIWSNFTEEIDATGCTIVVCRECKQVFKHPSMASTLSYHWIKKHPNKEQPPANLRRSDITSRPRTKVEPKCGVAEKFRYAQVHAGFKMRRCSEISQSSLGRFAQEQFKEMPWVHVDPDYDMLVEGDVMPEKMINFAFHELTKIRKHNGEDDWPRLLQEAFNSAFPPNGWNCLIGRDFTAEFFNTDGCLLVFGIGQTHRGVLFRLF</sequence>
<feature type="compositionally biased region" description="Basic and acidic residues" evidence="1">
    <location>
        <begin position="81"/>
        <end position="91"/>
    </location>
</feature>
<dbReference type="Proteomes" id="UP000887574">
    <property type="component" value="Unplaced"/>
</dbReference>